<protein>
    <submittedName>
        <fullName evidence="1">Uncharacterized protein</fullName>
    </submittedName>
</protein>
<name>A0A4R3KK94_9BACI</name>
<dbReference type="EMBL" id="SMAB01000002">
    <property type="protein sequence ID" value="TCS84215.1"/>
    <property type="molecule type" value="Genomic_DNA"/>
</dbReference>
<dbReference type="Proteomes" id="UP000295788">
    <property type="component" value="Unassembled WGS sequence"/>
</dbReference>
<evidence type="ECO:0000313" key="1">
    <source>
        <dbReference type="EMBL" id="TCS84215.1"/>
    </source>
</evidence>
<comment type="caution">
    <text evidence="1">The sequence shown here is derived from an EMBL/GenBank/DDBJ whole genome shotgun (WGS) entry which is preliminary data.</text>
</comment>
<reference evidence="1 2" key="1">
    <citation type="submission" date="2019-03" db="EMBL/GenBank/DDBJ databases">
        <title>Genomic Encyclopedia of Type Strains, Phase IV (KMG-IV): sequencing the most valuable type-strain genomes for metagenomic binning, comparative biology and taxonomic classification.</title>
        <authorList>
            <person name="Goeker M."/>
        </authorList>
    </citation>
    <scope>NUCLEOTIDE SEQUENCE [LARGE SCALE GENOMIC DNA]</scope>
    <source>
        <strain evidence="1 2">DSM 23802</strain>
    </source>
</reference>
<gene>
    <name evidence="1" type="ORF">EDD72_102259</name>
</gene>
<proteinExistence type="predicted"/>
<keyword evidence="2" id="KW-1185">Reference proteome</keyword>
<dbReference type="AlphaFoldDB" id="A0A4R3KK94"/>
<organism evidence="1 2">
    <name type="scientific">Tepidibacillus fermentans</name>
    <dbReference type="NCBI Taxonomy" id="1281767"/>
    <lineage>
        <taxon>Bacteria</taxon>
        <taxon>Bacillati</taxon>
        <taxon>Bacillota</taxon>
        <taxon>Bacilli</taxon>
        <taxon>Bacillales</taxon>
        <taxon>Bacillaceae</taxon>
        <taxon>Tepidibacillus</taxon>
    </lineage>
</organism>
<evidence type="ECO:0000313" key="2">
    <source>
        <dbReference type="Proteomes" id="UP000295788"/>
    </source>
</evidence>
<sequence length="44" mass="5026">MISESGIRWLGDSIIRTTEPAPKRPRMTWTEGFFSVIKEESGLD</sequence>
<accession>A0A4R3KK94</accession>